<dbReference type="AlphaFoldDB" id="A0A1B2RWD5"/>
<evidence type="ECO:0000256" key="2">
    <source>
        <dbReference type="ARBA" id="ARBA00004167"/>
    </source>
</evidence>
<name>A0A1B2RWD5_9CARY</name>
<dbReference type="FunFam" id="2.170.150.80:FF:000002">
    <property type="entry name" value="Nac domain-containing protein 86"/>
    <property type="match status" value="1"/>
</dbReference>
<keyword evidence="6" id="KW-0238">DNA-binding</keyword>
<keyword evidence="9" id="KW-0804">Transcription</keyword>
<accession>A0A1B2RWD5</accession>
<dbReference type="Gene3D" id="2.170.150.80">
    <property type="entry name" value="NAC domain"/>
    <property type="match status" value="1"/>
</dbReference>
<dbReference type="GO" id="GO:0016020">
    <property type="term" value="C:membrane"/>
    <property type="evidence" value="ECO:0007669"/>
    <property type="project" value="UniProtKB-SubCell"/>
</dbReference>
<keyword evidence="3 12" id="KW-0812">Transmembrane</keyword>
<organism evidence="14">
    <name type="scientific">Haloxylon ammodendron</name>
    <dbReference type="NCBI Taxonomy" id="151230"/>
    <lineage>
        <taxon>Eukaryota</taxon>
        <taxon>Viridiplantae</taxon>
        <taxon>Streptophyta</taxon>
        <taxon>Embryophyta</taxon>
        <taxon>Tracheophyta</taxon>
        <taxon>Spermatophyta</taxon>
        <taxon>Magnoliopsida</taxon>
        <taxon>eudicotyledons</taxon>
        <taxon>Gunneridae</taxon>
        <taxon>Pentapetalae</taxon>
        <taxon>Caryophyllales</taxon>
        <taxon>Chenopodiaceae</taxon>
        <taxon>Salsoloideae</taxon>
        <taxon>Salsoleae</taxon>
        <taxon>Haloxylon</taxon>
    </lineage>
</organism>
<evidence type="ECO:0000256" key="4">
    <source>
        <dbReference type="ARBA" id="ARBA00022989"/>
    </source>
</evidence>
<dbReference type="SUPFAM" id="SSF101941">
    <property type="entry name" value="NAC domain"/>
    <property type="match status" value="1"/>
</dbReference>
<feature type="domain" description="NAC" evidence="13">
    <location>
        <begin position="12"/>
        <end position="163"/>
    </location>
</feature>
<keyword evidence="5" id="KW-0805">Transcription regulation</keyword>
<dbReference type="EMBL" id="KU845312">
    <property type="protein sequence ID" value="AOC59204.1"/>
    <property type="molecule type" value="mRNA"/>
</dbReference>
<keyword evidence="4 12" id="KW-1133">Transmembrane helix</keyword>
<evidence type="ECO:0000256" key="11">
    <source>
        <dbReference type="SAM" id="MobiDB-lite"/>
    </source>
</evidence>
<evidence type="ECO:0000256" key="10">
    <source>
        <dbReference type="ARBA" id="ARBA00023242"/>
    </source>
</evidence>
<keyword evidence="10" id="KW-0539">Nucleus</keyword>
<dbReference type="InterPro" id="IPR003441">
    <property type="entry name" value="NAC-dom"/>
</dbReference>
<reference evidence="14" key="1">
    <citation type="submission" date="2016-02" db="EMBL/GenBank/DDBJ databases">
        <authorList>
            <person name="Wen L."/>
            <person name="He K."/>
            <person name="Yang H."/>
        </authorList>
    </citation>
    <scope>NUCLEOTIDE SEQUENCE</scope>
</reference>
<evidence type="ECO:0000313" key="14">
    <source>
        <dbReference type="EMBL" id="AOC59204.1"/>
    </source>
</evidence>
<dbReference type="GO" id="GO:0000976">
    <property type="term" value="F:transcription cis-regulatory region binding"/>
    <property type="evidence" value="ECO:0007669"/>
    <property type="project" value="UniProtKB-ARBA"/>
</dbReference>
<feature type="region of interest" description="Disordered" evidence="11">
    <location>
        <begin position="169"/>
        <end position="236"/>
    </location>
</feature>
<evidence type="ECO:0000256" key="1">
    <source>
        <dbReference type="ARBA" id="ARBA00004123"/>
    </source>
</evidence>
<feature type="compositionally biased region" description="Basic and acidic residues" evidence="11">
    <location>
        <begin position="169"/>
        <end position="180"/>
    </location>
</feature>
<dbReference type="Pfam" id="PF02365">
    <property type="entry name" value="NAM"/>
    <property type="match status" value="1"/>
</dbReference>
<feature type="compositionally biased region" description="Polar residues" evidence="11">
    <location>
        <begin position="208"/>
        <end position="217"/>
    </location>
</feature>
<feature type="compositionally biased region" description="Polar residues" evidence="11">
    <location>
        <begin position="184"/>
        <end position="195"/>
    </location>
</feature>
<sequence length="644" mass="72140">MGALAAMPFETLPLGFRFKPTDVELIDHYLRLKINGKEDDVACIKEVDICRVEPWDLPDLSAIKTNDHEWFYFCPRDRKYPNGQRSNRATEKGYWKATGKDRTIKSRKMGLIGMKKTLVFYTGRAPKGQRTNWVIHEYRTTLQELDGSRPGQGAFVLCRLFKKADDIKQDDNDEASHSEDVETNILSPNPTNISQDEIRSEPGVLQASPLSVEQSVEQTERCAVKTSDSMTSETMYPDRPPMNEEMTHEVDSHFNEPILFDPSEPYYKWQSTQANQGPVSMEDIFPTDIGDSYYGFHLQDIDGRGPVSDFLSSVINPDGSICKEASHQEIPLVESDMWKNTPIKETGSCSGGSDVEVVQQQHDVNYICSITSDKSYNEPKGDNELLQNPPLVDDVNIFSDETLFQFCHSGMESPSYYNLSLHNNIIETEDGQLVGHNGIKLRSHIGERQLPPSIVPRQGVAPRRIRLNKLEDAGKETYSTVTDRSCLPIIRSDSPDISSATVTSAEDFICLGDLEKNIFAPDESNNVTKGEVVETRIKIKNHRQRSRPSPVVSVEQGSARRRIRLVKEPSIEAKADAAKPLVAANLSKEAGEKQCAETPDGGPDQTSSSFKRSVSVNMINLVMVFMFIACIGLWIARSDYVLSS</sequence>
<dbReference type="PROSITE" id="PS51005">
    <property type="entry name" value="NAC"/>
    <property type="match status" value="1"/>
</dbReference>
<dbReference type="PANTHER" id="PTHR31744">
    <property type="entry name" value="PROTEIN CUP-SHAPED COTYLEDON 2-RELATED"/>
    <property type="match status" value="1"/>
</dbReference>
<evidence type="ECO:0000256" key="6">
    <source>
        <dbReference type="ARBA" id="ARBA00023125"/>
    </source>
</evidence>
<feature type="region of interest" description="Disordered" evidence="11">
    <location>
        <begin position="590"/>
        <end position="609"/>
    </location>
</feature>
<evidence type="ECO:0000256" key="5">
    <source>
        <dbReference type="ARBA" id="ARBA00023015"/>
    </source>
</evidence>
<protein>
    <submittedName>
        <fullName evidence="14">NAC transcription factor 7</fullName>
    </submittedName>
</protein>
<dbReference type="GO" id="GO:0005634">
    <property type="term" value="C:nucleus"/>
    <property type="evidence" value="ECO:0007669"/>
    <property type="project" value="UniProtKB-SubCell"/>
</dbReference>
<evidence type="ECO:0000256" key="7">
    <source>
        <dbReference type="ARBA" id="ARBA00023136"/>
    </source>
</evidence>
<keyword evidence="8" id="KW-0010">Activator</keyword>
<evidence type="ECO:0000256" key="8">
    <source>
        <dbReference type="ARBA" id="ARBA00023159"/>
    </source>
</evidence>
<dbReference type="GO" id="GO:0006355">
    <property type="term" value="P:regulation of DNA-templated transcription"/>
    <property type="evidence" value="ECO:0007669"/>
    <property type="project" value="InterPro"/>
</dbReference>
<comment type="subcellular location">
    <subcellularLocation>
        <location evidence="2">Membrane</location>
        <topology evidence="2">Single-pass membrane protein</topology>
    </subcellularLocation>
    <subcellularLocation>
        <location evidence="1">Nucleus</location>
    </subcellularLocation>
</comment>
<evidence type="ECO:0000259" key="13">
    <source>
        <dbReference type="PROSITE" id="PS51005"/>
    </source>
</evidence>
<dbReference type="PANTHER" id="PTHR31744:SF216">
    <property type="entry name" value="NAC TRANSCRIPTION FACTOR"/>
    <property type="match status" value="1"/>
</dbReference>
<evidence type="ECO:0000256" key="9">
    <source>
        <dbReference type="ARBA" id="ARBA00023163"/>
    </source>
</evidence>
<dbReference type="InterPro" id="IPR036093">
    <property type="entry name" value="NAC_dom_sf"/>
</dbReference>
<keyword evidence="7 12" id="KW-0472">Membrane</keyword>
<proteinExistence type="evidence at transcript level"/>
<evidence type="ECO:0000256" key="12">
    <source>
        <dbReference type="SAM" id="Phobius"/>
    </source>
</evidence>
<feature type="transmembrane region" description="Helical" evidence="12">
    <location>
        <begin position="618"/>
        <end position="636"/>
    </location>
</feature>
<evidence type="ECO:0000256" key="3">
    <source>
        <dbReference type="ARBA" id="ARBA00022692"/>
    </source>
</evidence>